<gene>
    <name evidence="2" type="ORF">KTS45_12920</name>
</gene>
<evidence type="ECO:0000313" key="3">
    <source>
        <dbReference type="Proteomes" id="UP000766550"/>
    </source>
</evidence>
<feature type="transmembrane region" description="Helical" evidence="1">
    <location>
        <begin position="86"/>
        <end position="110"/>
    </location>
</feature>
<feature type="transmembrane region" description="Helical" evidence="1">
    <location>
        <begin position="174"/>
        <end position="195"/>
    </location>
</feature>
<proteinExistence type="predicted"/>
<reference evidence="2 3" key="1">
    <citation type="submission" date="2021-06" db="EMBL/GenBank/DDBJ databases">
        <title>New haloarchaea isolates fom saline soil.</title>
        <authorList>
            <person name="Duran-Viseras A."/>
            <person name="Sanchez-Porro C.S."/>
            <person name="Ventosa A."/>
        </authorList>
    </citation>
    <scope>NUCLEOTIDE SEQUENCE [LARGE SCALE GENOMIC DNA]</scope>
    <source>
        <strain evidence="2 3">JCM 183640</strain>
    </source>
</reference>
<organism evidence="2 3">
    <name type="scientific">Haloarcula limicola</name>
    <dbReference type="NCBI Taxonomy" id="1429915"/>
    <lineage>
        <taxon>Archaea</taxon>
        <taxon>Methanobacteriati</taxon>
        <taxon>Methanobacteriota</taxon>
        <taxon>Stenosarchaea group</taxon>
        <taxon>Halobacteria</taxon>
        <taxon>Halobacteriales</taxon>
        <taxon>Haloarculaceae</taxon>
        <taxon>Haloarcula</taxon>
    </lineage>
</organism>
<keyword evidence="1" id="KW-0812">Transmembrane</keyword>
<protein>
    <recommendedName>
        <fullName evidence="4">Bax inhibitor-1/YccA family protein</fullName>
    </recommendedName>
</protein>
<feature type="transmembrane region" description="Helical" evidence="1">
    <location>
        <begin position="116"/>
        <end position="138"/>
    </location>
</feature>
<feature type="transmembrane region" description="Helical" evidence="1">
    <location>
        <begin position="207"/>
        <end position="226"/>
    </location>
</feature>
<dbReference type="EMBL" id="JAHQXF010000002">
    <property type="protein sequence ID" value="MBV0925099.1"/>
    <property type="molecule type" value="Genomic_DNA"/>
</dbReference>
<comment type="caution">
    <text evidence="2">The sequence shown here is derived from an EMBL/GenBank/DDBJ whole genome shotgun (WGS) entry which is preliminary data.</text>
</comment>
<accession>A0A8J7YC10</accession>
<sequence length="234" mass="24615">MSGTFEPSRANATGTVDRSITKIIGMGSALVAVNILLMLALSYTPIAPLGAALFSSFFVGIAVFAVSVGGGFWIANKGLNRGSMGLSAVGVALMQAGYAVFGAAVLYIYGGGGIRVPAISIATVVTGLITAVIAAVVFKTNHDFSGWQRYAFGCFILGLVVGAAGVFLNPLLLVVASLLFFLGFVVDLTYEIWAVRENRYASDFRNAIGIYVAVMGVFVHVLQWVLRILSVMDQ</sequence>
<dbReference type="OrthoDB" id="201179at2157"/>
<feature type="transmembrane region" description="Helical" evidence="1">
    <location>
        <begin position="23"/>
        <end position="43"/>
    </location>
</feature>
<dbReference type="RefSeq" id="WP_162317938.1">
    <property type="nucleotide sequence ID" value="NZ_JAHQXF010000002.1"/>
</dbReference>
<evidence type="ECO:0008006" key="4">
    <source>
        <dbReference type="Google" id="ProtNLM"/>
    </source>
</evidence>
<feature type="transmembrane region" description="Helical" evidence="1">
    <location>
        <begin position="49"/>
        <end position="74"/>
    </location>
</feature>
<evidence type="ECO:0000256" key="1">
    <source>
        <dbReference type="SAM" id="Phobius"/>
    </source>
</evidence>
<keyword evidence="3" id="KW-1185">Reference proteome</keyword>
<name>A0A8J7YC10_9EURY</name>
<feature type="transmembrane region" description="Helical" evidence="1">
    <location>
        <begin position="150"/>
        <end position="168"/>
    </location>
</feature>
<dbReference type="AlphaFoldDB" id="A0A8J7YC10"/>
<evidence type="ECO:0000313" key="2">
    <source>
        <dbReference type="EMBL" id="MBV0925099.1"/>
    </source>
</evidence>
<keyword evidence="1" id="KW-1133">Transmembrane helix</keyword>
<dbReference type="Proteomes" id="UP000766550">
    <property type="component" value="Unassembled WGS sequence"/>
</dbReference>
<keyword evidence="1" id="KW-0472">Membrane</keyword>